<dbReference type="Proteomes" id="UP000481947">
    <property type="component" value="Unassembled WGS sequence"/>
</dbReference>
<dbReference type="Gene3D" id="2.40.30.170">
    <property type="match status" value="1"/>
</dbReference>
<dbReference type="SUPFAM" id="SSF111369">
    <property type="entry name" value="HlyD-like secretion proteins"/>
    <property type="match status" value="1"/>
</dbReference>
<reference evidence="5 6" key="1">
    <citation type="submission" date="2018-03" db="EMBL/GenBank/DDBJ databases">
        <title>Comparative genomics illustrates the genes involved in a hyperalkaliphilic mechanisms of Serpentinomonas isolated from highly-alkaline calcium-rich serpentinized springs.</title>
        <authorList>
            <person name="Suzuki S."/>
            <person name="Ishii S."/>
            <person name="Walworth N."/>
            <person name="Bird L."/>
            <person name="Kuenen J.G."/>
            <person name="Nealson K.H."/>
        </authorList>
    </citation>
    <scope>NUCLEOTIDE SEQUENCE [LARGE SCALE GENOMIC DNA]</scope>
    <source>
        <strain evidence="5 6">83</strain>
    </source>
</reference>
<dbReference type="Proteomes" id="UP000238326">
    <property type="component" value="Unassembled WGS sequence"/>
</dbReference>
<comment type="caution">
    <text evidence="5">The sequence shown here is derived from an EMBL/GenBank/DDBJ whole genome shotgun (WGS) entry which is preliminary data.</text>
</comment>
<dbReference type="EMBL" id="VYSB01000008">
    <property type="protein sequence ID" value="MYZ52248.1"/>
    <property type="molecule type" value="Genomic_DNA"/>
</dbReference>
<dbReference type="Pfam" id="PF25954">
    <property type="entry name" value="Beta-barrel_RND_2"/>
    <property type="match status" value="1"/>
</dbReference>
<feature type="domain" description="CusB-like beta-barrel" evidence="3">
    <location>
        <begin position="212"/>
        <end position="283"/>
    </location>
</feature>
<dbReference type="Pfam" id="PF25919">
    <property type="entry name" value="BSH_CusB"/>
    <property type="match status" value="1"/>
</dbReference>
<dbReference type="NCBIfam" id="TIGR01730">
    <property type="entry name" value="RND_mfp"/>
    <property type="match status" value="1"/>
</dbReference>
<dbReference type="Gene3D" id="2.40.50.100">
    <property type="match status" value="2"/>
</dbReference>
<evidence type="ECO:0000259" key="3">
    <source>
        <dbReference type="Pfam" id="PF25954"/>
    </source>
</evidence>
<dbReference type="GO" id="GO:0015562">
    <property type="term" value="F:efflux transmembrane transporter activity"/>
    <property type="evidence" value="ECO:0007669"/>
    <property type="project" value="TreeGrafter"/>
</dbReference>
<dbReference type="InterPro" id="IPR058790">
    <property type="entry name" value="BSH_CusB"/>
</dbReference>
<evidence type="ECO:0000313" key="4">
    <source>
        <dbReference type="EMBL" id="MYZ52248.1"/>
    </source>
</evidence>
<name>A0A2S9KF43_9BURK</name>
<comment type="similarity">
    <text evidence="1">Belongs to the membrane fusion protein (MFP) (TC 8.A.1) family.</text>
</comment>
<gene>
    <name evidence="5" type="ORF">C6P61_08040</name>
    <name evidence="4" type="ORF">F5985_08880</name>
</gene>
<dbReference type="InterPro" id="IPR006143">
    <property type="entry name" value="RND_pump_MFP"/>
</dbReference>
<dbReference type="InterPro" id="IPR058792">
    <property type="entry name" value="Beta-barrel_RND_2"/>
</dbReference>
<feature type="domain" description="CusB-like barrel-sandwich hybrid" evidence="2">
    <location>
        <begin position="56"/>
        <end position="203"/>
    </location>
</feature>
<protein>
    <submittedName>
        <fullName evidence="4">Efflux RND transporter periplasmic adaptor subunit</fullName>
    </submittedName>
</protein>
<evidence type="ECO:0000313" key="7">
    <source>
        <dbReference type="Proteomes" id="UP000481947"/>
    </source>
</evidence>
<evidence type="ECO:0000259" key="2">
    <source>
        <dbReference type="Pfam" id="PF25919"/>
    </source>
</evidence>
<dbReference type="AlphaFoldDB" id="A0A2S9KF43"/>
<evidence type="ECO:0000313" key="5">
    <source>
        <dbReference type="EMBL" id="PRD69022.1"/>
    </source>
</evidence>
<accession>A0A2S9KF43</accession>
<evidence type="ECO:0000313" key="6">
    <source>
        <dbReference type="Proteomes" id="UP000238326"/>
    </source>
</evidence>
<keyword evidence="6" id="KW-1185">Reference proteome</keyword>
<organism evidence="5 6">
    <name type="scientific">Malikia spinosa</name>
    <dbReference type="NCBI Taxonomy" id="86180"/>
    <lineage>
        <taxon>Bacteria</taxon>
        <taxon>Pseudomonadati</taxon>
        <taxon>Pseudomonadota</taxon>
        <taxon>Betaproteobacteria</taxon>
        <taxon>Burkholderiales</taxon>
        <taxon>Comamonadaceae</taxon>
        <taxon>Malikia</taxon>
    </lineage>
</organism>
<dbReference type="GO" id="GO:1990281">
    <property type="term" value="C:efflux pump complex"/>
    <property type="evidence" value="ECO:0007669"/>
    <property type="project" value="TreeGrafter"/>
</dbReference>
<dbReference type="OrthoDB" id="9783047at2"/>
<dbReference type="PANTHER" id="PTHR30469">
    <property type="entry name" value="MULTIDRUG RESISTANCE PROTEIN MDTA"/>
    <property type="match status" value="1"/>
</dbReference>
<dbReference type="PANTHER" id="PTHR30469:SF15">
    <property type="entry name" value="HLYD FAMILY OF SECRETION PROTEINS"/>
    <property type="match status" value="1"/>
</dbReference>
<dbReference type="EMBL" id="PVLR01000020">
    <property type="protein sequence ID" value="PRD69022.1"/>
    <property type="molecule type" value="Genomic_DNA"/>
</dbReference>
<reference evidence="4 7" key="2">
    <citation type="submission" date="2019-09" db="EMBL/GenBank/DDBJ databases">
        <title>Identification of Malikia spinosa a prominent benzene-, toluene-, and ethylbenzene-degrading bacterium: enrichment, isolation and whole genome sequencing.</title>
        <authorList>
            <person name="Tancsics A."/>
            <person name="Revesz F."/>
            <person name="Kriszt B."/>
        </authorList>
    </citation>
    <scope>NUCLEOTIDE SEQUENCE [LARGE SCALE GENOMIC DNA]</scope>
    <source>
        <strain evidence="4 7">AB6</strain>
    </source>
</reference>
<sequence length="287" mass="31771">MKHSMNLMTEKRSSYRALQRFALAVLCGAILPGASSRAAEFVGIVYPKHDHMLSVHMAGVVDRLHVKLGQRVKAGQPIFSQDVRLQQTEQQRRLVILNDIAEQRATEQRRAILEDLVTDATFLYETAGTVSREELLKLRMELEATSGRSGQLQAAKKREQTELEIAEREYEMRVLRAPISGVVTMLKVRQGEWAAPGDALVRLVDDTDCELRVNISQTAARKLSAGAPVTVHLEDAAVPGPQAGRVIFVAPVIDAASALVEVRVKIPNRERRIRPGVKARLVMDGVS</sequence>
<proteinExistence type="inferred from homology"/>
<evidence type="ECO:0000256" key="1">
    <source>
        <dbReference type="ARBA" id="ARBA00009477"/>
    </source>
</evidence>
<dbReference type="RefSeq" id="WP_105729417.1">
    <property type="nucleotide sequence ID" value="NZ_DAIPCI010000032.1"/>
</dbReference>